<gene>
    <name evidence="2" type="ORF">VMF7928_01982</name>
</gene>
<dbReference type="CDD" id="cd07247">
    <property type="entry name" value="SgaA_N_like"/>
    <property type="match status" value="1"/>
</dbReference>
<keyword evidence="3" id="KW-1185">Reference proteome</keyword>
<dbReference type="Gene3D" id="3.10.180.10">
    <property type="entry name" value="2,3-Dihydroxybiphenyl 1,2-Dioxygenase, domain 1"/>
    <property type="match status" value="1"/>
</dbReference>
<proteinExistence type="predicted"/>
<dbReference type="RefSeq" id="WP_237361300.1">
    <property type="nucleotide sequence ID" value="NZ_CAKLDM010000002.1"/>
</dbReference>
<dbReference type="InterPro" id="IPR037523">
    <property type="entry name" value="VOC_core"/>
</dbReference>
<feature type="domain" description="VOC" evidence="1">
    <location>
        <begin position="5"/>
        <end position="125"/>
    </location>
</feature>
<evidence type="ECO:0000259" key="1">
    <source>
        <dbReference type="PROSITE" id="PS51819"/>
    </source>
</evidence>
<accession>A0ABN8E2C8</accession>
<evidence type="ECO:0000313" key="3">
    <source>
        <dbReference type="Proteomes" id="UP000838748"/>
    </source>
</evidence>
<organism evidence="2 3">
    <name type="scientific">Vibrio marisflavi CECT 7928</name>
    <dbReference type="NCBI Taxonomy" id="634439"/>
    <lineage>
        <taxon>Bacteria</taxon>
        <taxon>Pseudomonadati</taxon>
        <taxon>Pseudomonadota</taxon>
        <taxon>Gammaproteobacteria</taxon>
        <taxon>Vibrionales</taxon>
        <taxon>Vibrionaceae</taxon>
        <taxon>Vibrio</taxon>
    </lineage>
</organism>
<dbReference type="InterPro" id="IPR029068">
    <property type="entry name" value="Glyas_Bleomycin-R_OHBP_Dase"/>
</dbReference>
<dbReference type="EMBL" id="CAKLDM010000002">
    <property type="protein sequence ID" value="CAH0539214.1"/>
    <property type="molecule type" value="Genomic_DNA"/>
</dbReference>
<evidence type="ECO:0000313" key="2">
    <source>
        <dbReference type="EMBL" id="CAH0539214.1"/>
    </source>
</evidence>
<dbReference type="PANTHER" id="PTHR33993">
    <property type="entry name" value="GLYOXALASE-RELATED"/>
    <property type="match status" value="1"/>
</dbReference>
<dbReference type="Pfam" id="PF00903">
    <property type="entry name" value="Glyoxalase"/>
    <property type="match status" value="1"/>
</dbReference>
<dbReference type="PANTHER" id="PTHR33993:SF2">
    <property type="entry name" value="VOC DOMAIN-CONTAINING PROTEIN"/>
    <property type="match status" value="1"/>
</dbReference>
<reference evidence="2" key="1">
    <citation type="submission" date="2021-11" db="EMBL/GenBank/DDBJ databases">
        <authorList>
            <person name="Rodrigo-Torres L."/>
            <person name="Arahal R. D."/>
            <person name="Lucena T."/>
        </authorList>
    </citation>
    <scope>NUCLEOTIDE SEQUENCE</scope>
    <source>
        <strain evidence="2">CECT 7928</strain>
    </source>
</reference>
<dbReference type="InterPro" id="IPR052164">
    <property type="entry name" value="Anthracycline_SecMetBiosynth"/>
</dbReference>
<dbReference type="PROSITE" id="PS51819">
    <property type="entry name" value="VOC"/>
    <property type="match status" value="1"/>
</dbReference>
<sequence length="126" mass="13738">MQSNPIVWFEIYVDDLPRARKFYESVLNVELQAIENTTNIELEMWGFPGNTEGYGATGALVKMKDVKAGANSTLVYFACEDCSVEAARVELAGGSLQAPKFPIGEHGFIAIATDTEGNTIGFHSMN</sequence>
<dbReference type="SUPFAM" id="SSF54593">
    <property type="entry name" value="Glyoxalase/Bleomycin resistance protein/Dihydroxybiphenyl dioxygenase"/>
    <property type="match status" value="1"/>
</dbReference>
<name>A0ABN8E2C8_9VIBR</name>
<comment type="caution">
    <text evidence="2">The sequence shown here is derived from an EMBL/GenBank/DDBJ whole genome shotgun (WGS) entry which is preliminary data.</text>
</comment>
<protein>
    <recommendedName>
        <fullName evidence="1">VOC domain-containing protein</fullName>
    </recommendedName>
</protein>
<dbReference type="Proteomes" id="UP000838748">
    <property type="component" value="Unassembled WGS sequence"/>
</dbReference>
<dbReference type="InterPro" id="IPR004360">
    <property type="entry name" value="Glyas_Fos-R_dOase_dom"/>
</dbReference>